<reference evidence="2" key="1">
    <citation type="submission" date="2013-07" db="EMBL/GenBank/DDBJ databases">
        <title>The genome of Eucalyptus grandis.</title>
        <authorList>
            <person name="Schmutz J."/>
            <person name="Hayes R."/>
            <person name="Myburg A."/>
            <person name="Tuskan G."/>
            <person name="Grattapaglia D."/>
            <person name="Rokhsar D.S."/>
        </authorList>
    </citation>
    <scope>NUCLEOTIDE SEQUENCE</scope>
    <source>
        <tissue evidence="2">Leaf extractions</tissue>
    </source>
</reference>
<sequence>MLHNQTPPSVSLRLQQSKTRPRFCLTHKDLVESRGKEEENPLNRKSRFYPSDPIRGRQRCVPIARDQPRDHEPRFRNLKLDPTQFEENERRERRWREGRSIKTGDNVVLGCLGK</sequence>
<dbReference type="AlphaFoldDB" id="A0A059B0W1"/>
<gene>
    <name evidence="2" type="ORF">EUGRSUZ_H02263</name>
</gene>
<evidence type="ECO:0000256" key="1">
    <source>
        <dbReference type="SAM" id="MobiDB-lite"/>
    </source>
</evidence>
<protein>
    <submittedName>
        <fullName evidence="2">Uncharacterized protein</fullName>
    </submittedName>
</protein>
<dbReference type="Gramene" id="KCW59511">
    <property type="protein sequence ID" value="KCW59511"/>
    <property type="gene ID" value="EUGRSUZ_H02263"/>
</dbReference>
<feature type="compositionally biased region" description="Basic and acidic residues" evidence="1">
    <location>
        <begin position="33"/>
        <end position="42"/>
    </location>
</feature>
<feature type="region of interest" description="Disordered" evidence="1">
    <location>
        <begin position="33"/>
        <end position="55"/>
    </location>
</feature>
<evidence type="ECO:0000313" key="2">
    <source>
        <dbReference type="EMBL" id="KCW59511.1"/>
    </source>
</evidence>
<dbReference type="EMBL" id="KK198760">
    <property type="protein sequence ID" value="KCW59511.1"/>
    <property type="molecule type" value="Genomic_DNA"/>
</dbReference>
<accession>A0A059B0W1</accession>
<organism evidence="2">
    <name type="scientific">Eucalyptus grandis</name>
    <name type="common">Flooded gum</name>
    <dbReference type="NCBI Taxonomy" id="71139"/>
    <lineage>
        <taxon>Eukaryota</taxon>
        <taxon>Viridiplantae</taxon>
        <taxon>Streptophyta</taxon>
        <taxon>Embryophyta</taxon>
        <taxon>Tracheophyta</taxon>
        <taxon>Spermatophyta</taxon>
        <taxon>Magnoliopsida</taxon>
        <taxon>eudicotyledons</taxon>
        <taxon>Gunneridae</taxon>
        <taxon>Pentapetalae</taxon>
        <taxon>rosids</taxon>
        <taxon>malvids</taxon>
        <taxon>Myrtales</taxon>
        <taxon>Myrtaceae</taxon>
        <taxon>Myrtoideae</taxon>
        <taxon>Eucalypteae</taxon>
        <taxon>Eucalyptus</taxon>
    </lineage>
</organism>
<proteinExistence type="predicted"/>
<name>A0A059B0W1_EUCGR</name>
<dbReference type="InParanoid" id="A0A059B0W1"/>